<dbReference type="STRING" id="1231657.A0A1Y1YVY2"/>
<accession>A0A1Y1YVY2</accession>
<keyword evidence="5 6" id="KW-0349">Heme</keyword>
<dbReference type="OrthoDB" id="3366823at2759"/>
<keyword evidence="4 5" id="KW-0408">Iron</keyword>
<dbReference type="Gene3D" id="1.10.630.10">
    <property type="entry name" value="Cytochrome P450"/>
    <property type="match status" value="1"/>
</dbReference>
<dbReference type="InterPro" id="IPR017972">
    <property type="entry name" value="Cyt_P450_CS"/>
</dbReference>
<dbReference type="Proteomes" id="UP000193144">
    <property type="component" value="Unassembled WGS sequence"/>
</dbReference>
<evidence type="ECO:0000313" key="8">
    <source>
        <dbReference type="Proteomes" id="UP000193144"/>
    </source>
</evidence>
<organism evidence="7 8">
    <name type="scientific">Clohesyomyces aquaticus</name>
    <dbReference type="NCBI Taxonomy" id="1231657"/>
    <lineage>
        <taxon>Eukaryota</taxon>
        <taxon>Fungi</taxon>
        <taxon>Dikarya</taxon>
        <taxon>Ascomycota</taxon>
        <taxon>Pezizomycotina</taxon>
        <taxon>Dothideomycetes</taxon>
        <taxon>Pleosporomycetidae</taxon>
        <taxon>Pleosporales</taxon>
        <taxon>Lindgomycetaceae</taxon>
        <taxon>Clohesyomyces</taxon>
    </lineage>
</organism>
<evidence type="ECO:0000256" key="5">
    <source>
        <dbReference type="PIRSR" id="PIRSR602403-1"/>
    </source>
</evidence>
<comment type="cofactor">
    <cofactor evidence="1 5">
        <name>heme</name>
        <dbReference type="ChEBI" id="CHEBI:30413"/>
    </cofactor>
</comment>
<dbReference type="GO" id="GO:0020037">
    <property type="term" value="F:heme binding"/>
    <property type="evidence" value="ECO:0007669"/>
    <property type="project" value="InterPro"/>
</dbReference>
<dbReference type="CDD" id="cd11040">
    <property type="entry name" value="CYP7_CYP8-like"/>
    <property type="match status" value="1"/>
</dbReference>
<proteinExistence type="inferred from homology"/>
<keyword evidence="6" id="KW-0503">Monooxygenase</keyword>
<keyword evidence="6" id="KW-0560">Oxidoreductase</keyword>
<gene>
    <name evidence="7" type="ORF">BCR34DRAFT_574644</name>
</gene>
<dbReference type="InterPro" id="IPR001128">
    <property type="entry name" value="Cyt_P450"/>
</dbReference>
<dbReference type="GO" id="GO:0005506">
    <property type="term" value="F:iron ion binding"/>
    <property type="evidence" value="ECO:0007669"/>
    <property type="project" value="InterPro"/>
</dbReference>
<dbReference type="EMBL" id="MCFA01000166">
    <property type="protein sequence ID" value="ORY01725.1"/>
    <property type="molecule type" value="Genomic_DNA"/>
</dbReference>
<dbReference type="PANTHER" id="PTHR47582">
    <property type="entry name" value="P450, PUTATIVE (EUROFUNG)-RELATED"/>
    <property type="match status" value="1"/>
</dbReference>
<evidence type="ECO:0000256" key="1">
    <source>
        <dbReference type="ARBA" id="ARBA00001971"/>
    </source>
</evidence>
<dbReference type="GO" id="GO:0016705">
    <property type="term" value="F:oxidoreductase activity, acting on paired donors, with incorporation or reduction of molecular oxygen"/>
    <property type="evidence" value="ECO:0007669"/>
    <property type="project" value="InterPro"/>
</dbReference>
<evidence type="ECO:0000256" key="4">
    <source>
        <dbReference type="ARBA" id="ARBA00023004"/>
    </source>
</evidence>
<dbReference type="AlphaFoldDB" id="A0A1Y1YVY2"/>
<name>A0A1Y1YVY2_9PLEO</name>
<dbReference type="PANTHER" id="PTHR47582:SF1">
    <property type="entry name" value="P450, PUTATIVE (EUROFUNG)-RELATED"/>
    <property type="match status" value="1"/>
</dbReference>
<keyword evidence="3 5" id="KW-0479">Metal-binding</keyword>
<dbReference type="InterPro" id="IPR002403">
    <property type="entry name" value="Cyt_P450_E_grp-IV"/>
</dbReference>
<keyword evidence="8" id="KW-1185">Reference proteome</keyword>
<evidence type="ECO:0000256" key="6">
    <source>
        <dbReference type="RuleBase" id="RU000461"/>
    </source>
</evidence>
<dbReference type="InterPro" id="IPR036396">
    <property type="entry name" value="Cyt_P450_sf"/>
</dbReference>
<comment type="similarity">
    <text evidence="2 6">Belongs to the cytochrome P450 family.</text>
</comment>
<dbReference type="PROSITE" id="PS00086">
    <property type="entry name" value="CYTOCHROME_P450"/>
    <property type="match status" value="1"/>
</dbReference>
<feature type="binding site" description="axial binding residue" evidence="5">
    <location>
        <position position="436"/>
    </location>
    <ligand>
        <name>heme</name>
        <dbReference type="ChEBI" id="CHEBI:30413"/>
    </ligand>
    <ligandPart>
        <name>Fe</name>
        <dbReference type="ChEBI" id="CHEBI:18248"/>
    </ligandPart>
</feature>
<evidence type="ECO:0000256" key="2">
    <source>
        <dbReference type="ARBA" id="ARBA00010617"/>
    </source>
</evidence>
<protein>
    <submittedName>
        <fullName evidence="7">Cytochrome P450</fullName>
    </submittedName>
</protein>
<reference evidence="7 8" key="1">
    <citation type="submission" date="2016-07" db="EMBL/GenBank/DDBJ databases">
        <title>Pervasive Adenine N6-methylation of Active Genes in Fungi.</title>
        <authorList>
            <consortium name="DOE Joint Genome Institute"/>
            <person name="Mondo S.J."/>
            <person name="Dannebaum R.O."/>
            <person name="Kuo R.C."/>
            <person name="Labutti K."/>
            <person name="Haridas S."/>
            <person name="Kuo A."/>
            <person name="Salamov A."/>
            <person name="Ahrendt S.R."/>
            <person name="Lipzen A."/>
            <person name="Sullivan W."/>
            <person name="Andreopoulos W.B."/>
            <person name="Clum A."/>
            <person name="Lindquist E."/>
            <person name="Daum C."/>
            <person name="Ramamoorthy G.K."/>
            <person name="Gryganskyi A."/>
            <person name="Culley D."/>
            <person name="Magnuson J.K."/>
            <person name="James T.Y."/>
            <person name="O'Malley M.A."/>
            <person name="Stajich J.E."/>
            <person name="Spatafora J.W."/>
            <person name="Visel A."/>
            <person name="Grigoriev I.V."/>
        </authorList>
    </citation>
    <scope>NUCLEOTIDE SEQUENCE [LARGE SCALE GENOMIC DNA]</scope>
    <source>
        <strain evidence="7 8">CBS 115471</strain>
    </source>
</reference>
<dbReference type="InterPro" id="IPR053007">
    <property type="entry name" value="CYP450_monoxygenase_sec-met"/>
</dbReference>
<sequence>MQTIIAAIVGTSVAVIVGVSAWLRLGQDPREPPLITASVPFLGPILGIMKRGNKYYGDLRDRYRLPIYTLRMPGARIYVVNSPKLFTAIQRQHKILPHAPIGINAVKRICGASAKANTILDENMSGEHGEWGYAQTYYKSMHESLSAGGGLDFMNRTMIKVLSNQITTGRFQGGLKVKLFQWTRHEITLATTNTVYGPLNPFKDERAEKTFWDFEHGMISLLLHPYPGITARKTIKQRDILAEEYYRFFQSGGQEQGSPLLRTVFDISKGQGVPLEDIAKFECLSTIAALGNTVPGTFWILYHVYSDPVILAVCREELAKIVTTSRTEEGLLTNTIDISRVKSECPVLLSLWQEILRYHTSGISVRMALEDHLLENQFLLKKGSTLIMPGHVLHTDEGLWGPDVDKFDYERFIRHPSKKRHNPVAFRGFGGGKTLCPGRHFATTEILAMTAMMVTQFDVIPVQGKWIEATTHNTSIWAVTPGPDEDIEVEITIRNGVDETVDWRYTLSDTDKPIALAAEDFATLGTESKE</sequence>
<evidence type="ECO:0000256" key="3">
    <source>
        <dbReference type="ARBA" id="ARBA00022723"/>
    </source>
</evidence>
<dbReference type="Pfam" id="PF00067">
    <property type="entry name" value="p450"/>
    <property type="match status" value="1"/>
</dbReference>
<evidence type="ECO:0000313" key="7">
    <source>
        <dbReference type="EMBL" id="ORY01725.1"/>
    </source>
</evidence>
<dbReference type="GO" id="GO:0004497">
    <property type="term" value="F:monooxygenase activity"/>
    <property type="evidence" value="ECO:0007669"/>
    <property type="project" value="UniProtKB-KW"/>
</dbReference>
<comment type="caution">
    <text evidence="7">The sequence shown here is derived from an EMBL/GenBank/DDBJ whole genome shotgun (WGS) entry which is preliminary data.</text>
</comment>
<dbReference type="SUPFAM" id="SSF48264">
    <property type="entry name" value="Cytochrome P450"/>
    <property type="match status" value="1"/>
</dbReference>
<dbReference type="PRINTS" id="PR00465">
    <property type="entry name" value="EP450IV"/>
</dbReference>